<proteinExistence type="predicted"/>
<dbReference type="AlphaFoldDB" id="A0A1I7RNM0"/>
<evidence type="ECO:0000313" key="3">
    <source>
        <dbReference type="EMBL" id="CAG9124152.1"/>
    </source>
</evidence>
<dbReference type="WBParaSite" id="BXY_0230700.1">
    <property type="protein sequence ID" value="BXY_0230700.1"/>
    <property type="gene ID" value="BXY_0230700"/>
</dbReference>
<reference evidence="6" key="1">
    <citation type="submission" date="2016-11" db="UniProtKB">
        <authorList>
            <consortium name="WormBaseParasite"/>
        </authorList>
    </citation>
    <scope>IDENTIFICATION</scope>
</reference>
<evidence type="ECO:0000313" key="4">
    <source>
        <dbReference type="Proteomes" id="UP000095284"/>
    </source>
</evidence>
<protein>
    <submittedName>
        <fullName evidence="2">(pine wood nematode) hypothetical protein</fullName>
    </submittedName>
</protein>
<evidence type="ECO:0000313" key="6">
    <source>
        <dbReference type="WBParaSite" id="BXY_0230700.1"/>
    </source>
</evidence>
<dbReference type="EMBL" id="CAJFDI010000005">
    <property type="protein sequence ID" value="CAD5232143.1"/>
    <property type="molecule type" value="Genomic_DNA"/>
</dbReference>
<gene>
    <name evidence="2" type="ORF">BXYJ_LOCUS12234</name>
</gene>
<sequence length="152" mass="16564">MASQMSLIIVTFLVINLTINNGALALKCYSNEEGHLSLVDDDFEFCALIPPSSENASDKKAQMYGIPSDDIGSEDRLRLLTRNSYQVISSCFTERYDMLGLVAKAGGMGVDEAADTVLGSQGVSYITRCVCNFDGCNLARTATQFLTKRKVK</sequence>
<feature type="signal peptide" evidence="1">
    <location>
        <begin position="1"/>
        <end position="25"/>
    </location>
</feature>
<dbReference type="Proteomes" id="UP000582659">
    <property type="component" value="Unassembled WGS sequence"/>
</dbReference>
<feature type="chain" id="PRO_5035359243" evidence="1">
    <location>
        <begin position="26"/>
        <end position="152"/>
    </location>
</feature>
<keyword evidence="1" id="KW-0732">Signal</keyword>
<dbReference type="Proteomes" id="UP000659654">
    <property type="component" value="Unassembled WGS sequence"/>
</dbReference>
<accession>A0A1I7RNM0</accession>
<dbReference type="Proteomes" id="UP000095284">
    <property type="component" value="Unplaced"/>
</dbReference>
<reference evidence="3" key="2">
    <citation type="submission" date="2020-08" db="EMBL/GenBank/DDBJ databases">
        <authorList>
            <person name="Kikuchi T."/>
        </authorList>
    </citation>
    <scope>NUCLEOTIDE SEQUENCE</scope>
    <source>
        <strain evidence="2">Ka4C1</strain>
    </source>
</reference>
<name>A0A1I7RNM0_BURXY</name>
<keyword evidence="5" id="KW-1185">Reference proteome</keyword>
<evidence type="ECO:0000313" key="5">
    <source>
        <dbReference type="Proteomes" id="UP000659654"/>
    </source>
</evidence>
<dbReference type="EMBL" id="CAJFCV020000005">
    <property type="protein sequence ID" value="CAG9124152.1"/>
    <property type="molecule type" value="Genomic_DNA"/>
</dbReference>
<organism evidence="4 6">
    <name type="scientific">Bursaphelenchus xylophilus</name>
    <name type="common">Pinewood nematode worm</name>
    <name type="synonym">Aphelenchoides xylophilus</name>
    <dbReference type="NCBI Taxonomy" id="6326"/>
    <lineage>
        <taxon>Eukaryota</taxon>
        <taxon>Metazoa</taxon>
        <taxon>Ecdysozoa</taxon>
        <taxon>Nematoda</taxon>
        <taxon>Chromadorea</taxon>
        <taxon>Rhabditida</taxon>
        <taxon>Tylenchina</taxon>
        <taxon>Tylenchomorpha</taxon>
        <taxon>Aphelenchoidea</taxon>
        <taxon>Aphelenchoididae</taxon>
        <taxon>Bursaphelenchus</taxon>
    </lineage>
</organism>
<evidence type="ECO:0000313" key="2">
    <source>
        <dbReference type="EMBL" id="CAD5232143.1"/>
    </source>
</evidence>
<evidence type="ECO:0000256" key="1">
    <source>
        <dbReference type="SAM" id="SignalP"/>
    </source>
</evidence>